<sequence>MSMRKIGGSAEAVSRLGRLTLYLREYSESR</sequence>
<gene>
    <name evidence="1" type="ORF">OOW_P131scaffold01140g2</name>
</gene>
<proteinExistence type="predicted"/>
<reference evidence="1" key="1">
    <citation type="journal article" date="2012" name="PLoS Genet.">
        <title>Comparative analysis of the genomes of two field isolates of the rice blast fungus Magnaporthe oryzae.</title>
        <authorList>
            <person name="Xue M."/>
            <person name="Yang J."/>
            <person name="Li Z."/>
            <person name="Hu S."/>
            <person name="Yao N."/>
            <person name="Dean R.A."/>
            <person name="Zhao W."/>
            <person name="Shen M."/>
            <person name="Zhang H."/>
            <person name="Li C."/>
            <person name="Liu L."/>
            <person name="Cao L."/>
            <person name="Xu X."/>
            <person name="Xing Y."/>
            <person name="Hsiang T."/>
            <person name="Zhang Z."/>
            <person name="Xu J.R."/>
            <person name="Peng Y.L."/>
        </authorList>
    </citation>
    <scope>NUCLEOTIDE SEQUENCE [LARGE SCALE GENOMIC DNA]</scope>
    <source>
        <strain evidence="1">P131</strain>
    </source>
</reference>
<name>L7J201_PYRO1</name>
<accession>L7J201</accession>
<evidence type="ECO:0000313" key="1">
    <source>
        <dbReference type="EMBL" id="ELQ61859.1"/>
    </source>
</evidence>
<dbReference type="EMBL" id="JH795843">
    <property type="protein sequence ID" value="ELQ61859.1"/>
    <property type="molecule type" value="Genomic_DNA"/>
</dbReference>
<dbReference type="AlphaFoldDB" id="L7J201"/>
<organism>
    <name type="scientific">Pyricularia oryzae (strain P131)</name>
    <name type="common">Rice blast fungus</name>
    <name type="synonym">Magnaporthe oryzae</name>
    <dbReference type="NCBI Taxonomy" id="1143193"/>
    <lineage>
        <taxon>Eukaryota</taxon>
        <taxon>Fungi</taxon>
        <taxon>Dikarya</taxon>
        <taxon>Ascomycota</taxon>
        <taxon>Pezizomycotina</taxon>
        <taxon>Sordariomycetes</taxon>
        <taxon>Sordariomycetidae</taxon>
        <taxon>Magnaporthales</taxon>
        <taxon>Pyriculariaceae</taxon>
        <taxon>Pyricularia</taxon>
    </lineage>
</organism>
<protein>
    <submittedName>
        <fullName evidence="1">Uncharacterized protein</fullName>
    </submittedName>
</protein>